<sequence length="282" mass="31973">MSSWFNYVHLLNLHEAYEALEPGPDRRILLQDFMLHEGRKSWEDPAFSQMLRVLQVEQDGGNESYNILEWNLCKWLRENGRGPGSFDSTELDMVFSLMREEGGAKELDRLFGLFAELSLTDAVAQTRVLHSPLDEGLHHGDCYSLHIDVTTLDLRNMAGRRQYVAMASSLTHLIPLAIEAVAEQSERYNRLWAVRNDFHRSDEYTSETKLRRAKPVGILINKNGEQVLKANIPNRNAGEEFDVDWAGASYPNHEVMTEVAGALPTSLGRRVKAGYLSNDLGI</sequence>
<accession>A0A8I1EBG8</accession>
<evidence type="ECO:0000313" key="1">
    <source>
        <dbReference type="EMBL" id="MBI6882725.1"/>
    </source>
</evidence>
<dbReference type="AlphaFoldDB" id="A0A8I1EBG8"/>
<evidence type="ECO:0000313" key="2">
    <source>
        <dbReference type="Proteomes" id="UP000637061"/>
    </source>
</evidence>
<comment type="caution">
    <text evidence="1">The sequence shown here is derived from an EMBL/GenBank/DDBJ whole genome shotgun (WGS) entry which is preliminary data.</text>
</comment>
<proteinExistence type="predicted"/>
<dbReference type="EMBL" id="JAEHTE010000001">
    <property type="protein sequence ID" value="MBI6882725.1"/>
    <property type="molecule type" value="Genomic_DNA"/>
</dbReference>
<dbReference type="RefSeq" id="WP_198746333.1">
    <property type="nucleotide sequence ID" value="NZ_JAEHTE010000001.1"/>
</dbReference>
<organism evidence="1 2">
    <name type="scientific">Pseudomonas putida</name>
    <name type="common">Arthrobacter siderocapsulatus</name>
    <dbReference type="NCBI Taxonomy" id="303"/>
    <lineage>
        <taxon>Bacteria</taxon>
        <taxon>Pseudomonadati</taxon>
        <taxon>Pseudomonadota</taxon>
        <taxon>Gammaproteobacteria</taxon>
        <taxon>Pseudomonadales</taxon>
        <taxon>Pseudomonadaceae</taxon>
        <taxon>Pseudomonas</taxon>
    </lineage>
</organism>
<reference evidence="1" key="1">
    <citation type="submission" date="2020-12" db="EMBL/GenBank/DDBJ databases">
        <title>Enhanced detection system for hospital associated transmission using whole genome sequencing surveillance.</title>
        <authorList>
            <person name="Harrison L.H."/>
            <person name="Van Tyne D."/>
            <person name="Marsh J.W."/>
            <person name="Griffith M.P."/>
            <person name="Snyder D.J."/>
            <person name="Cooper V.S."/>
            <person name="Mustapha M."/>
        </authorList>
    </citation>
    <scope>NUCLEOTIDE SEQUENCE</scope>
    <source>
        <strain evidence="1">PSB00042</strain>
    </source>
</reference>
<protein>
    <submittedName>
        <fullName evidence="1">Uncharacterized protein</fullName>
    </submittedName>
</protein>
<dbReference type="Proteomes" id="UP000637061">
    <property type="component" value="Unassembled WGS sequence"/>
</dbReference>
<name>A0A8I1EBG8_PSEPU</name>
<gene>
    <name evidence="1" type="ORF">JEU22_02270</name>
</gene>